<evidence type="ECO:0000256" key="3">
    <source>
        <dbReference type="ARBA" id="ARBA00022448"/>
    </source>
</evidence>
<feature type="transmembrane region" description="Helical" evidence="11">
    <location>
        <begin position="175"/>
        <end position="197"/>
    </location>
</feature>
<feature type="domain" description="FAD-binding FR-type" evidence="12">
    <location>
        <begin position="460"/>
        <end position="631"/>
    </location>
</feature>
<keyword evidence="3" id="KW-0813">Transport</keyword>
<evidence type="ECO:0000256" key="11">
    <source>
        <dbReference type="SAM" id="Phobius"/>
    </source>
</evidence>
<dbReference type="RefSeq" id="XP_069202553.1">
    <property type="nucleotide sequence ID" value="XM_069348157.1"/>
</dbReference>
<dbReference type="Pfam" id="PF08030">
    <property type="entry name" value="NAD_binding_6"/>
    <property type="match status" value="1"/>
</dbReference>
<dbReference type="PANTHER" id="PTHR32361:SF9">
    <property type="entry name" value="FERRIC REDUCTASE TRANSMEMBRANE COMPONENT 3-RELATED"/>
    <property type="match status" value="1"/>
</dbReference>
<name>A0ABR3PKM0_9PEZI</name>
<evidence type="ECO:0000313" key="14">
    <source>
        <dbReference type="Proteomes" id="UP001562354"/>
    </source>
</evidence>
<dbReference type="InterPro" id="IPR017927">
    <property type="entry name" value="FAD-bd_FR_type"/>
</dbReference>
<evidence type="ECO:0000256" key="5">
    <source>
        <dbReference type="ARBA" id="ARBA00022989"/>
    </source>
</evidence>
<comment type="subcellular location">
    <subcellularLocation>
        <location evidence="1">Membrane</location>
        <topology evidence="1">Multi-pass membrane protein</topology>
    </subcellularLocation>
</comment>
<keyword evidence="8 11" id="KW-0472">Membrane</keyword>
<keyword evidence="6" id="KW-0560">Oxidoreductase</keyword>
<dbReference type="InterPro" id="IPR051410">
    <property type="entry name" value="Ferric/Cupric_Reductase"/>
</dbReference>
<gene>
    <name evidence="13" type="ORF">AAFC00_004368</name>
</gene>
<feature type="compositionally biased region" description="Acidic residues" evidence="10">
    <location>
        <begin position="536"/>
        <end position="548"/>
    </location>
</feature>
<dbReference type="PROSITE" id="PS51384">
    <property type="entry name" value="FAD_FR"/>
    <property type="match status" value="1"/>
</dbReference>
<organism evidence="13 14">
    <name type="scientific">Neodothiora populina</name>
    <dbReference type="NCBI Taxonomy" id="2781224"/>
    <lineage>
        <taxon>Eukaryota</taxon>
        <taxon>Fungi</taxon>
        <taxon>Dikarya</taxon>
        <taxon>Ascomycota</taxon>
        <taxon>Pezizomycotina</taxon>
        <taxon>Dothideomycetes</taxon>
        <taxon>Dothideomycetidae</taxon>
        <taxon>Dothideales</taxon>
        <taxon>Dothioraceae</taxon>
        <taxon>Neodothiora</taxon>
    </lineage>
</organism>
<feature type="region of interest" description="Disordered" evidence="10">
    <location>
        <begin position="715"/>
        <end position="735"/>
    </location>
</feature>
<evidence type="ECO:0000256" key="2">
    <source>
        <dbReference type="ARBA" id="ARBA00006278"/>
    </source>
</evidence>
<feature type="compositionally biased region" description="Polar residues" evidence="10">
    <location>
        <begin position="722"/>
        <end position="731"/>
    </location>
</feature>
<evidence type="ECO:0000256" key="1">
    <source>
        <dbReference type="ARBA" id="ARBA00004141"/>
    </source>
</evidence>
<dbReference type="GeneID" id="95978068"/>
<feature type="transmembrane region" description="Helical" evidence="11">
    <location>
        <begin position="375"/>
        <end position="398"/>
    </location>
</feature>
<dbReference type="InterPro" id="IPR039261">
    <property type="entry name" value="FNR_nucleotide-bd"/>
</dbReference>
<feature type="region of interest" description="Disordered" evidence="10">
    <location>
        <begin position="535"/>
        <end position="571"/>
    </location>
</feature>
<keyword evidence="9" id="KW-0325">Glycoprotein</keyword>
<reference evidence="13 14" key="1">
    <citation type="submission" date="2024-07" db="EMBL/GenBank/DDBJ databases">
        <title>Draft sequence of the Neodothiora populina.</title>
        <authorList>
            <person name="Drown D.D."/>
            <person name="Schuette U.S."/>
            <person name="Buechlein A.B."/>
            <person name="Rusch D.R."/>
            <person name="Winton L.W."/>
            <person name="Adams G.A."/>
        </authorList>
    </citation>
    <scope>NUCLEOTIDE SEQUENCE [LARGE SCALE GENOMIC DNA]</scope>
    <source>
        <strain evidence="13 14">CPC 39397</strain>
    </source>
</reference>
<dbReference type="SFLD" id="SFLDG01168">
    <property type="entry name" value="Ferric_reductase_subgroup_(FRE"/>
    <property type="match status" value="1"/>
</dbReference>
<feature type="compositionally biased region" description="Basic and acidic residues" evidence="10">
    <location>
        <begin position="549"/>
        <end position="560"/>
    </location>
</feature>
<dbReference type="Pfam" id="PF01794">
    <property type="entry name" value="Ferric_reduct"/>
    <property type="match status" value="1"/>
</dbReference>
<evidence type="ECO:0000259" key="12">
    <source>
        <dbReference type="PROSITE" id="PS51384"/>
    </source>
</evidence>
<comment type="caution">
    <text evidence="13">The sequence shown here is derived from an EMBL/GenBank/DDBJ whole genome shotgun (WGS) entry which is preliminary data.</text>
</comment>
<feature type="transmembrane region" description="Helical" evidence="11">
    <location>
        <begin position="259"/>
        <end position="281"/>
    </location>
</feature>
<dbReference type="CDD" id="cd06186">
    <property type="entry name" value="NOX_Duox_like_FAD_NADP"/>
    <property type="match status" value="1"/>
</dbReference>
<dbReference type="EMBL" id="JBFMKM010000005">
    <property type="protein sequence ID" value="KAL1306280.1"/>
    <property type="molecule type" value="Genomic_DNA"/>
</dbReference>
<evidence type="ECO:0000256" key="7">
    <source>
        <dbReference type="ARBA" id="ARBA00023065"/>
    </source>
</evidence>
<keyword evidence="4 11" id="KW-0812">Transmembrane</keyword>
<dbReference type="Gene3D" id="3.40.50.80">
    <property type="entry name" value="Nucleotide-binding domain of ferredoxin-NADP reductase (FNR) module"/>
    <property type="match status" value="1"/>
</dbReference>
<proteinExistence type="inferred from homology"/>
<keyword evidence="5 11" id="KW-1133">Transmembrane helix</keyword>
<evidence type="ECO:0000256" key="10">
    <source>
        <dbReference type="SAM" id="MobiDB-lite"/>
    </source>
</evidence>
<feature type="transmembrane region" description="Helical" evidence="11">
    <location>
        <begin position="301"/>
        <end position="319"/>
    </location>
</feature>
<comment type="similarity">
    <text evidence="2">Belongs to the ferric reductase (FRE) family.</text>
</comment>
<dbReference type="InterPro" id="IPR013130">
    <property type="entry name" value="Fe3_Rdtase_TM_dom"/>
</dbReference>
<evidence type="ECO:0000256" key="4">
    <source>
        <dbReference type="ARBA" id="ARBA00022692"/>
    </source>
</evidence>
<accession>A0ABR3PKM0</accession>
<evidence type="ECO:0000256" key="9">
    <source>
        <dbReference type="ARBA" id="ARBA00023180"/>
    </source>
</evidence>
<sequence>MPGRSMIFSYGALVLLSTLATLAAPFLTRLLWTGLADDQYCVQAIYFGYNSLPFAESNGSSYWESVCRGPMKVASMYAAAKTYCEPGDMMPGFASIQKDCKSGGVDLLDLGPIASNMTDTYIQSLRVVAFDEIATIGSITEPVLIAPGYFKRVHRTITTWAYEVKSHQRYGDALYIFWAGIILIGVASNAWSTFVNIQAISFKSRIEDNSLVKSRRRKALAIFQRLINWSRTHITTPATFGTYHQRLYYWCTIPARFDFIVVTSFWIFSTFLSCIDYWPFAENFFWPDMQYQLVRYISDRTGVMAYASLTLMWIFAARNDGFLWATGWSYRTFSIYHRHVARVGTVLGIVHSIGYSYLYVAYSGWSGFWAEISEAWLLLGLVATITMTALLVFSHAWLRVKFYESFLFLHITLSIVTLIGLFTHTSKFENYSHYLWPVVFIWCGDRFLRLLRVVHHNYRARFGRDIVRSTRTTATYSKDSDVIRLEVWPTSSGLAPAPGHFYYLYQPTSWTGFENHPFTLGAWRSDALDFTKQEVDVDEVNEEEDEEGRESWDDAPRRSSVEGTDASAEAEQSLLQRNNSAAACKDVSLIFWVRPYDGWTRRLRDECLRSADGFIHPTLLVEGPYGHETLLESYETILLIAGGTGIASAAPHILQYLRRLNYDHESTRTTDLRLIWTARQKAFVKEMCRAELAPALTQPSFHPSFFATRRASEMEVRDTNDDANSPESKASLQGLPPIDVKYGRPNIKAIIMDIAEEKQCSERSRTAVLVCGPAGMADEARAAVHETLKRGHQHIDYFEEAFCW</sequence>
<evidence type="ECO:0000256" key="6">
    <source>
        <dbReference type="ARBA" id="ARBA00023002"/>
    </source>
</evidence>
<keyword evidence="14" id="KW-1185">Reference proteome</keyword>
<dbReference type="Proteomes" id="UP001562354">
    <property type="component" value="Unassembled WGS sequence"/>
</dbReference>
<evidence type="ECO:0000256" key="8">
    <source>
        <dbReference type="ARBA" id="ARBA00023136"/>
    </source>
</evidence>
<dbReference type="SUPFAM" id="SSF52343">
    <property type="entry name" value="Ferredoxin reductase-like, C-terminal NADP-linked domain"/>
    <property type="match status" value="1"/>
</dbReference>
<dbReference type="PANTHER" id="PTHR32361">
    <property type="entry name" value="FERRIC/CUPRIC REDUCTASE TRANSMEMBRANE COMPONENT"/>
    <property type="match status" value="1"/>
</dbReference>
<dbReference type="InterPro" id="IPR013121">
    <property type="entry name" value="Fe_red_NAD-bd_6"/>
</dbReference>
<evidence type="ECO:0000313" key="13">
    <source>
        <dbReference type="EMBL" id="KAL1306280.1"/>
    </source>
</evidence>
<feature type="transmembrane region" description="Helical" evidence="11">
    <location>
        <begin position="405"/>
        <end position="422"/>
    </location>
</feature>
<keyword evidence="7" id="KW-0406">Ion transport</keyword>
<dbReference type="SFLD" id="SFLDS00052">
    <property type="entry name" value="Ferric_Reductase_Domain"/>
    <property type="match status" value="1"/>
</dbReference>
<protein>
    <recommendedName>
        <fullName evidence="12">FAD-binding FR-type domain-containing protein</fullName>
    </recommendedName>
</protein>
<feature type="transmembrane region" description="Helical" evidence="11">
    <location>
        <begin position="340"/>
        <end position="360"/>
    </location>
</feature>